<feature type="signal peptide" evidence="2">
    <location>
        <begin position="1"/>
        <end position="21"/>
    </location>
</feature>
<sequence length="349" mass="36543">MYALSYAVGLTALCLLGQVNAHSNLQKVTSQVDSGVNSSGPRGNLDHYGYCGAGENCKGPCDNVKSAVDWNYNKPTFKRGGQLNLEWLRQNHPGGFVRFAIVPFEESDSWDAFNNNVVGGSCYESNCGATDQSNLNFWGPLTGSGSDQCTTSITIPENLADGKWTLQWAWFGGGIVFGEKDTAFGDFYSCTDFNIKGGAALASEKPAIQWNGGDSVEPNSDTCRYWGTNTVGECRYDGQAPADPNAASEADRTLDPCMHNVQPTRGKPSFVDGNATSGRTSPPTSPNEPAESSSTSSGSDGDDTAVTSTSSGSAPASTTPGGQGNGGSPSSGGKCKRKCNKKCAAKPLV</sequence>
<organism evidence="3 4">
    <name type="scientific">Dimargaris verticillata</name>
    <dbReference type="NCBI Taxonomy" id="2761393"/>
    <lineage>
        <taxon>Eukaryota</taxon>
        <taxon>Fungi</taxon>
        <taxon>Fungi incertae sedis</taxon>
        <taxon>Zoopagomycota</taxon>
        <taxon>Kickxellomycotina</taxon>
        <taxon>Dimargaritomycetes</taxon>
        <taxon>Dimargaritales</taxon>
        <taxon>Dimargaritaceae</taxon>
        <taxon>Dimargaris</taxon>
    </lineage>
</organism>
<accession>A0A9W8EC21</accession>
<dbReference type="AlphaFoldDB" id="A0A9W8EC21"/>
<name>A0A9W8EC21_9FUNG</name>
<evidence type="ECO:0000313" key="4">
    <source>
        <dbReference type="Proteomes" id="UP001151582"/>
    </source>
</evidence>
<reference evidence="3" key="1">
    <citation type="submission" date="2022-07" db="EMBL/GenBank/DDBJ databases">
        <title>Phylogenomic reconstructions and comparative analyses of Kickxellomycotina fungi.</title>
        <authorList>
            <person name="Reynolds N.K."/>
            <person name="Stajich J.E."/>
            <person name="Barry K."/>
            <person name="Grigoriev I.V."/>
            <person name="Crous P."/>
            <person name="Smith M.E."/>
        </authorList>
    </citation>
    <scope>NUCLEOTIDE SEQUENCE</scope>
    <source>
        <strain evidence="3">RSA 567</strain>
    </source>
</reference>
<feature type="region of interest" description="Disordered" evidence="1">
    <location>
        <begin position="256"/>
        <end position="349"/>
    </location>
</feature>
<dbReference type="OrthoDB" id="2342176at2759"/>
<feature type="compositionally biased region" description="Basic residues" evidence="1">
    <location>
        <begin position="334"/>
        <end position="349"/>
    </location>
</feature>
<gene>
    <name evidence="3" type="ORF">H4R34_004601</name>
</gene>
<dbReference type="Proteomes" id="UP001151582">
    <property type="component" value="Unassembled WGS sequence"/>
</dbReference>
<keyword evidence="4" id="KW-1185">Reference proteome</keyword>
<protein>
    <submittedName>
        <fullName evidence="3">Uncharacterized protein</fullName>
    </submittedName>
</protein>
<feature type="compositionally biased region" description="Gly residues" evidence="1">
    <location>
        <begin position="321"/>
        <end position="330"/>
    </location>
</feature>
<proteinExistence type="predicted"/>
<keyword evidence="2" id="KW-0732">Signal</keyword>
<feature type="compositionally biased region" description="Low complexity" evidence="1">
    <location>
        <begin position="287"/>
        <end position="320"/>
    </location>
</feature>
<evidence type="ECO:0000256" key="1">
    <source>
        <dbReference type="SAM" id="MobiDB-lite"/>
    </source>
</evidence>
<evidence type="ECO:0000256" key="2">
    <source>
        <dbReference type="SAM" id="SignalP"/>
    </source>
</evidence>
<evidence type="ECO:0000313" key="3">
    <source>
        <dbReference type="EMBL" id="KAJ1974755.1"/>
    </source>
</evidence>
<feature type="chain" id="PRO_5040925968" evidence="2">
    <location>
        <begin position="22"/>
        <end position="349"/>
    </location>
</feature>
<comment type="caution">
    <text evidence="3">The sequence shown here is derived from an EMBL/GenBank/DDBJ whole genome shotgun (WGS) entry which is preliminary data.</text>
</comment>
<dbReference type="EMBL" id="JANBQB010000612">
    <property type="protein sequence ID" value="KAJ1974755.1"/>
    <property type="molecule type" value="Genomic_DNA"/>
</dbReference>